<dbReference type="EMBL" id="CR382135">
    <property type="protein sequence ID" value="CAG86437.2"/>
    <property type="molecule type" value="Genomic_DNA"/>
</dbReference>
<evidence type="ECO:0000313" key="2">
    <source>
        <dbReference type="Proteomes" id="UP000000599"/>
    </source>
</evidence>
<dbReference type="RefSeq" id="XP_458355.2">
    <property type="nucleotide sequence ID" value="XM_458355.1"/>
</dbReference>
<accession>Q6BTW4</accession>
<dbReference type="OrthoDB" id="4027847at2759"/>
<protein>
    <submittedName>
        <fullName evidence="1">DEHA2C15422p</fullName>
    </submittedName>
</protein>
<dbReference type="GeneID" id="2900801"/>
<dbReference type="HOGENOM" id="CLU_1304821_0_0_1"/>
<sequence>MVMDQFRIYIFDKSHKYVVEEWPEFDNFLEDEVDYIQVRDVNELKEDLLNRKFQTTGRGEYGIMLARNKCEVHNFYYGFDNCYIEDEYSVGFLSLHTIGHGLILHRIRDRKHKEWSEICPSENYNTVRIYTYNNQRLNIESTKIRYIDVSNEDDIKKDLLHKGFELSISMILGEDIKIKDISEGYKTYKVITEKEIEDRMEDIMSESYDVL</sequence>
<dbReference type="VEuPathDB" id="FungiDB:DEHA2C15422g"/>
<keyword evidence="2" id="KW-1185">Reference proteome</keyword>
<evidence type="ECO:0000313" key="1">
    <source>
        <dbReference type="EMBL" id="CAG86437.2"/>
    </source>
</evidence>
<reference evidence="1 2" key="1">
    <citation type="journal article" date="2004" name="Nature">
        <title>Genome evolution in yeasts.</title>
        <authorList>
            <consortium name="Genolevures"/>
            <person name="Dujon B."/>
            <person name="Sherman D."/>
            <person name="Fischer G."/>
            <person name="Durrens P."/>
            <person name="Casaregola S."/>
            <person name="Lafontaine I."/>
            <person name="de Montigny J."/>
            <person name="Marck C."/>
            <person name="Neuveglise C."/>
            <person name="Talla E."/>
            <person name="Goffard N."/>
            <person name="Frangeul L."/>
            <person name="Aigle M."/>
            <person name="Anthouard V."/>
            <person name="Babour A."/>
            <person name="Barbe V."/>
            <person name="Barnay S."/>
            <person name="Blanchin S."/>
            <person name="Beckerich J.M."/>
            <person name="Beyne E."/>
            <person name="Bleykasten C."/>
            <person name="Boisrame A."/>
            <person name="Boyer J."/>
            <person name="Cattolico L."/>
            <person name="Confanioleri F."/>
            <person name="de Daruvar A."/>
            <person name="Despons L."/>
            <person name="Fabre E."/>
            <person name="Fairhead C."/>
            <person name="Ferry-Dumazet H."/>
            <person name="Groppi A."/>
            <person name="Hantraye F."/>
            <person name="Hennequin C."/>
            <person name="Jauniaux N."/>
            <person name="Joyet P."/>
            <person name="Kachouri R."/>
            <person name="Kerrest A."/>
            <person name="Koszul R."/>
            <person name="Lemaire M."/>
            <person name="Lesur I."/>
            <person name="Ma L."/>
            <person name="Muller H."/>
            <person name="Nicaud J.M."/>
            <person name="Nikolski M."/>
            <person name="Oztas S."/>
            <person name="Ozier-Kalogeropoulos O."/>
            <person name="Pellenz S."/>
            <person name="Potier S."/>
            <person name="Richard G.F."/>
            <person name="Straub M.L."/>
            <person name="Suleau A."/>
            <person name="Swennene D."/>
            <person name="Tekaia F."/>
            <person name="Wesolowski-Louvel M."/>
            <person name="Westhof E."/>
            <person name="Wirth B."/>
            <person name="Zeniou-Meyer M."/>
            <person name="Zivanovic I."/>
            <person name="Bolotin-Fukuhara M."/>
            <person name="Thierry A."/>
            <person name="Bouchier C."/>
            <person name="Caudron B."/>
            <person name="Scarpelli C."/>
            <person name="Gaillardin C."/>
            <person name="Weissenbach J."/>
            <person name="Wincker P."/>
            <person name="Souciet J.L."/>
        </authorList>
    </citation>
    <scope>NUCLEOTIDE SEQUENCE [LARGE SCALE GENOMIC DNA]</scope>
    <source>
        <strain evidence="2">ATCC 36239 / CBS 767 / BCRC 21394 / JCM 1990 / NBRC 0083 / IGC 2968</strain>
    </source>
</reference>
<dbReference type="KEGG" id="dha:DEHA2C15422g"/>
<name>Q6BTW4_DEBHA</name>
<dbReference type="Proteomes" id="UP000000599">
    <property type="component" value="Chromosome C"/>
</dbReference>
<proteinExistence type="predicted"/>
<dbReference type="InParanoid" id="Q6BTW4"/>
<dbReference type="AlphaFoldDB" id="Q6BTW4"/>
<gene>
    <name evidence="1" type="ordered locus">DEHA2C15422g</name>
</gene>
<organism evidence="1 2">
    <name type="scientific">Debaryomyces hansenii (strain ATCC 36239 / CBS 767 / BCRC 21394 / JCM 1990 / NBRC 0083 / IGC 2968)</name>
    <name type="common">Yeast</name>
    <name type="synonym">Torulaspora hansenii</name>
    <dbReference type="NCBI Taxonomy" id="284592"/>
    <lineage>
        <taxon>Eukaryota</taxon>
        <taxon>Fungi</taxon>
        <taxon>Dikarya</taxon>
        <taxon>Ascomycota</taxon>
        <taxon>Saccharomycotina</taxon>
        <taxon>Pichiomycetes</taxon>
        <taxon>Debaryomycetaceae</taxon>
        <taxon>Debaryomyces</taxon>
    </lineage>
</organism>